<evidence type="ECO:0000313" key="1">
    <source>
        <dbReference type="EMBL" id="PKA52736.1"/>
    </source>
</evidence>
<sequence length="60" mass="6312">MVAIAMERVSATLYVGVPRLILGVCEPSIALELLEIDLSAHALTTGSLFSGGSFVALFFL</sequence>
<name>A0A2I0AB44_9ASPA</name>
<gene>
    <name evidence="1" type="ORF">AXF42_Ash001717</name>
</gene>
<proteinExistence type="predicted"/>
<protein>
    <submittedName>
        <fullName evidence="1">Uncharacterized protein</fullName>
    </submittedName>
</protein>
<organism evidence="1 2">
    <name type="scientific">Apostasia shenzhenica</name>
    <dbReference type="NCBI Taxonomy" id="1088818"/>
    <lineage>
        <taxon>Eukaryota</taxon>
        <taxon>Viridiplantae</taxon>
        <taxon>Streptophyta</taxon>
        <taxon>Embryophyta</taxon>
        <taxon>Tracheophyta</taxon>
        <taxon>Spermatophyta</taxon>
        <taxon>Magnoliopsida</taxon>
        <taxon>Liliopsida</taxon>
        <taxon>Asparagales</taxon>
        <taxon>Orchidaceae</taxon>
        <taxon>Apostasioideae</taxon>
        <taxon>Apostasia</taxon>
    </lineage>
</organism>
<dbReference type="EMBL" id="KZ452001">
    <property type="protein sequence ID" value="PKA52736.1"/>
    <property type="molecule type" value="Genomic_DNA"/>
</dbReference>
<keyword evidence="2" id="KW-1185">Reference proteome</keyword>
<dbReference type="Proteomes" id="UP000236161">
    <property type="component" value="Unassembled WGS sequence"/>
</dbReference>
<reference evidence="1 2" key="1">
    <citation type="journal article" date="2017" name="Nature">
        <title>The Apostasia genome and the evolution of orchids.</title>
        <authorList>
            <person name="Zhang G.Q."/>
            <person name="Liu K.W."/>
            <person name="Li Z."/>
            <person name="Lohaus R."/>
            <person name="Hsiao Y.Y."/>
            <person name="Niu S.C."/>
            <person name="Wang J.Y."/>
            <person name="Lin Y.C."/>
            <person name="Xu Q."/>
            <person name="Chen L.J."/>
            <person name="Yoshida K."/>
            <person name="Fujiwara S."/>
            <person name="Wang Z.W."/>
            <person name="Zhang Y.Q."/>
            <person name="Mitsuda N."/>
            <person name="Wang M."/>
            <person name="Liu G.H."/>
            <person name="Pecoraro L."/>
            <person name="Huang H.X."/>
            <person name="Xiao X.J."/>
            <person name="Lin M."/>
            <person name="Wu X.Y."/>
            <person name="Wu W.L."/>
            <person name="Chen Y.Y."/>
            <person name="Chang S.B."/>
            <person name="Sakamoto S."/>
            <person name="Ohme-Takagi M."/>
            <person name="Yagi M."/>
            <person name="Zeng S.J."/>
            <person name="Shen C.Y."/>
            <person name="Yeh C.M."/>
            <person name="Luo Y.B."/>
            <person name="Tsai W.C."/>
            <person name="Van de Peer Y."/>
            <person name="Liu Z.J."/>
        </authorList>
    </citation>
    <scope>NUCLEOTIDE SEQUENCE [LARGE SCALE GENOMIC DNA]</scope>
    <source>
        <strain evidence="2">cv. Shenzhen</strain>
        <tissue evidence="1">Stem</tissue>
    </source>
</reference>
<evidence type="ECO:0000313" key="2">
    <source>
        <dbReference type="Proteomes" id="UP000236161"/>
    </source>
</evidence>
<dbReference type="AlphaFoldDB" id="A0A2I0AB44"/>
<accession>A0A2I0AB44</accession>